<organism evidence="2 3">
    <name type="scientific">Streptomyces rimosus subsp. rimosus</name>
    <dbReference type="NCBI Taxonomy" id="132474"/>
    <lineage>
        <taxon>Bacteria</taxon>
        <taxon>Bacillati</taxon>
        <taxon>Actinomycetota</taxon>
        <taxon>Actinomycetes</taxon>
        <taxon>Kitasatosporales</taxon>
        <taxon>Streptomycetaceae</taxon>
        <taxon>Streptomyces</taxon>
    </lineage>
</organism>
<evidence type="ECO:0000259" key="1">
    <source>
        <dbReference type="PROSITE" id="PS51819"/>
    </source>
</evidence>
<sequence>MSVHLDHTIVHATDKFASARFLAELAGLDEPTGFGPFAAVQAAAGLTIDYAEHVVEPAAIVPQHLAFRVSEEEFDAIFARIQERELPYWADPYHRKPQQINHLAGGRGVYVSDPDGHAIEFLTRKHSLADLGTEAS</sequence>
<name>A0ABY3Z6B2_STRRM</name>
<protein>
    <submittedName>
        <fullName evidence="2">Glyoxalase-like domain protein</fullName>
    </submittedName>
</protein>
<evidence type="ECO:0000313" key="2">
    <source>
        <dbReference type="EMBL" id="UNZ05539.1"/>
    </source>
</evidence>
<gene>
    <name evidence="2" type="ORF">SRIMR7_25630</name>
</gene>
<keyword evidence="3" id="KW-1185">Reference proteome</keyword>
<dbReference type="Gene3D" id="3.10.180.10">
    <property type="entry name" value="2,3-Dihydroxybiphenyl 1,2-Dioxygenase, domain 1"/>
    <property type="match status" value="1"/>
</dbReference>
<evidence type="ECO:0000313" key="3">
    <source>
        <dbReference type="Proteomes" id="UP000829494"/>
    </source>
</evidence>
<dbReference type="Proteomes" id="UP000829494">
    <property type="component" value="Chromosome"/>
</dbReference>
<dbReference type="SUPFAM" id="SSF54593">
    <property type="entry name" value="Glyoxalase/Bleomycin resistance protein/Dihydroxybiphenyl dioxygenase"/>
    <property type="match status" value="1"/>
</dbReference>
<dbReference type="EMBL" id="CP094298">
    <property type="protein sequence ID" value="UNZ05539.1"/>
    <property type="molecule type" value="Genomic_DNA"/>
</dbReference>
<reference evidence="2 3" key="1">
    <citation type="submission" date="2022-03" db="EMBL/GenBank/DDBJ databases">
        <title>Complete genome of Streptomyces rimosus ssp. rimosus R7 (=ATCC 10970).</title>
        <authorList>
            <person name="Beganovic S."/>
            <person name="Ruckert C."/>
            <person name="Busche T."/>
            <person name="Kalinowski J."/>
            <person name="Wittmann C."/>
        </authorList>
    </citation>
    <scope>NUCLEOTIDE SEQUENCE [LARGE SCALE GENOMIC DNA]</scope>
    <source>
        <strain evidence="2 3">R7</strain>
    </source>
</reference>
<feature type="domain" description="VOC" evidence="1">
    <location>
        <begin position="4"/>
        <end position="124"/>
    </location>
</feature>
<dbReference type="InterPro" id="IPR037523">
    <property type="entry name" value="VOC_core"/>
</dbReference>
<proteinExistence type="predicted"/>
<dbReference type="RefSeq" id="WP_003987244.1">
    <property type="nucleotide sequence ID" value="NZ_CP043497.1"/>
</dbReference>
<accession>A0ABY3Z6B2</accession>
<dbReference type="PROSITE" id="PS51819">
    <property type="entry name" value="VOC"/>
    <property type="match status" value="1"/>
</dbReference>
<dbReference type="CDD" id="cd08351">
    <property type="entry name" value="ChaP_like"/>
    <property type="match status" value="1"/>
</dbReference>
<dbReference type="GeneID" id="66855341"/>
<dbReference type="InterPro" id="IPR029068">
    <property type="entry name" value="Glyas_Bleomycin-R_OHBP_Dase"/>
</dbReference>